<dbReference type="SMART" id="SM00369">
    <property type="entry name" value="LRR_TYP"/>
    <property type="match status" value="7"/>
</dbReference>
<keyword evidence="4" id="KW-0812">Transmembrane</keyword>
<dbReference type="InterPro" id="IPR001611">
    <property type="entry name" value="Leu-rich_rpt"/>
</dbReference>
<sequence length="1002" mass="111128">MERLTVLGRLVSHTVPTGSANRYKNMGSPTDKQTDRQDRQDRKDRVDQIRTRRMPSVLWITTRSLPRQRFISEELRSVSQSDNQRCYTTCTYTLNINVRFDDCTRRKICLPFPDICPTALLLLAGTIATVAAISSCPWAQHVPDLESSCICDYNLARELSVQCDIVDYEQLLSAMRRHVSVKTAVDLFYVNNSTIAILRNDSFSFVRINNIQLSGCQIKTVEPDAFNGQENSLKSVNLKDNELTEIPSATLKTLKNLTVLDLSMNKITKVNDNAFTGLKLVTLKLSDNEVTLAPGSFRGLERSLKNLNLKGSRQKKVPEALRGLKALAFLDLSQNSIRELPGSAGAKAFEGLDSLTGLNLERNLIQNIGSDAFHGIKNTLSSLSLLNNLIPDFPTVAINSVQDLRVLDIGFNLITELPVNAFQKNPSITLLAIDGNPLSTVPEDALARLNGTLRGLSLGGRFLVCDCRLRWIVDWIKVRDLQVTSRERKPQFCGSPQKLQDKSFYNIDPNEMTCERTPEIIGIGTVESVDTKEPTGSAVAANSYDPTPRPSVSNVSTTVTTTTISTTAPASSSTTEFQRVETSSSNTPRTITNRPTVARTGNVVIMRTTPSPPKQIQDQLQQHQPRPPLVLGSPLYKSKFNDKDIVVKDVLRQDNAVIIYWDTEATNILGFKVIYRLFGDNSFKQAPPLEASEREFKIKNVPSQECIVVCVVSLEETNITPANVPYNQCKEVRTENSPTSNMDKITIAASAAICATIVVAVIIFIVANRRRARKLHTLHSIDQTKMGGPIAGLPVNCCSNVGPTPSPGGPLSSTATLSAYNAQKEWDQVSAYSNRSIPRPRIFPIDRQGSITRASCIDDVRSQTGHYSGKISARSIVDGQSQHSFSNTNSTRYFGNNTLSSNLANTRSELRQSRQSLTAASDRMSRTNFSPSHMPPHSSSRRQRPRSCNRTLEQNPPRPCSRYSIADSTHTLNNYEENNWTDHDMDIYMARNPTTRTGLMPL</sequence>
<reference evidence="5" key="1">
    <citation type="submission" date="2021-10" db="EMBL/GenBank/DDBJ databases">
        <title>Melipona bicolor Genome sequencing and assembly.</title>
        <authorList>
            <person name="Araujo N.S."/>
            <person name="Arias M.C."/>
        </authorList>
    </citation>
    <scope>NUCLEOTIDE SEQUENCE</scope>
    <source>
        <strain evidence="5">USP_2M_L1-L4_2017</strain>
        <tissue evidence="5">Whole body</tissue>
    </source>
</reference>
<feature type="transmembrane region" description="Helical" evidence="4">
    <location>
        <begin position="745"/>
        <end position="767"/>
    </location>
</feature>
<keyword evidence="4" id="KW-0472">Membrane</keyword>
<dbReference type="PROSITE" id="PS51450">
    <property type="entry name" value="LRR"/>
    <property type="match status" value="3"/>
</dbReference>
<accession>A0AA40GIW4</accession>
<feature type="region of interest" description="Disordered" evidence="3">
    <location>
        <begin position="532"/>
        <end position="594"/>
    </location>
</feature>
<feature type="compositionally biased region" description="Polar residues" evidence="3">
    <location>
        <begin position="576"/>
        <end position="594"/>
    </location>
</feature>
<evidence type="ECO:0000313" key="6">
    <source>
        <dbReference type="Proteomes" id="UP001177670"/>
    </source>
</evidence>
<dbReference type="InterPro" id="IPR032675">
    <property type="entry name" value="LRR_dom_sf"/>
</dbReference>
<feature type="compositionally biased region" description="Low complexity" evidence="3">
    <location>
        <begin position="550"/>
        <end position="575"/>
    </location>
</feature>
<evidence type="ECO:0000256" key="2">
    <source>
        <dbReference type="ARBA" id="ARBA00022737"/>
    </source>
</evidence>
<gene>
    <name evidence="5" type="ORF">K0M31_002627</name>
</gene>
<evidence type="ECO:0000313" key="5">
    <source>
        <dbReference type="EMBL" id="KAK1138145.1"/>
    </source>
</evidence>
<dbReference type="Proteomes" id="UP001177670">
    <property type="component" value="Unassembled WGS sequence"/>
</dbReference>
<organism evidence="5 6">
    <name type="scientific">Melipona bicolor</name>
    <dbReference type="NCBI Taxonomy" id="60889"/>
    <lineage>
        <taxon>Eukaryota</taxon>
        <taxon>Metazoa</taxon>
        <taxon>Ecdysozoa</taxon>
        <taxon>Arthropoda</taxon>
        <taxon>Hexapoda</taxon>
        <taxon>Insecta</taxon>
        <taxon>Pterygota</taxon>
        <taxon>Neoptera</taxon>
        <taxon>Endopterygota</taxon>
        <taxon>Hymenoptera</taxon>
        <taxon>Apocrita</taxon>
        <taxon>Aculeata</taxon>
        <taxon>Apoidea</taxon>
        <taxon>Anthophila</taxon>
        <taxon>Apidae</taxon>
        <taxon>Melipona</taxon>
    </lineage>
</organism>
<dbReference type="Gene3D" id="3.80.10.10">
    <property type="entry name" value="Ribonuclease Inhibitor"/>
    <property type="match status" value="2"/>
</dbReference>
<evidence type="ECO:0000256" key="4">
    <source>
        <dbReference type="SAM" id="Phobius"/>
    </source>
</evidence>
<keyword evidence="4" id="KW-1133">Transmembrane helix</keyword>
<feature type="region of interest" description="Disordered" evidence="3">
    <location>
        <begin position="871"/>
        <end position="965"/>
    </location>
</feature>
<dbReference type="InterPro" id="IPR003591">
    <property type="entry name" value="Leu-rich_rpt_typical-subtyp"/>
</dbReference>
<comment type="caution">
    <text evidence="5">The sequence shown here is derived from an EMBL/GenBank/DDBJ whole genome shotgun (WGS) entry which is preliminary data.</text>
</comment>
<dbReference type="Pfam" id="PF13855">
    <property type="entry name" value="LRR_8"/>
    <property type="match status" value="2"/>
</dbReference>
<name>A0AA40GIW4_9HYME</name>
<dbReference type="PANTHER" id="PTHR24369">
    <property type="entry name" value="ANTIGEN BSP, PUTATIVE-RELATED"/>
    <property type="match status" value="1"/>
</dbReference>
<feature type="compositionally biased region" description="Basic and acidic residues" evidence="3">
    <location>
        <begin position="32"/>
        <end position="47"/>
    </location>
</feature>
<dbReference type="SMART" id="SM00365">
    <property type="entry name" value="LRR_SD22"/>
    <property type="match status" value="2"/>
</dbReference>
<dbReference type="GO" id="GO:0005886">
    <property type="term" value="C:plasma membrane"/>
    <property type="evidence" value="ECO:0007669"/>
    <property type="project" value="TreeGrafter"/>
</dbReference>
<evidence type="ECO:0000256" key="3">
    <source>
        <dbReference type="SAM" id="MobiDB-lite"/>
    </source>
</evidence>
<keyword evidence="1" id="KW-0433">Leucine-rich repeat</keyword>
<protein>
    <submittedName>
        <fullName evidence="5">Uncharacterized protein</fullName>
    </submittedName>
</protein>
<dbReference type="InterPro" id="IPR050541">
    <property type="entry name" value="LRR_TM_domain-containing"/>
</dbReference>
<feature type="compositionally biased region" description="Polar residues" evidence="3">
    <location>
        <begin position="878"/>
        <end position="919"/>
    </location>
</feature>
<keyword evidence="2" id="KW-0677">Repeat</keyword>
<dbReference type="SUPFAM" id="SSF52058">
    <property type="entry name" value="L domain-like"/>
    <property type="match status" value="1"/>
</dbReference>
<dbReference type="EMBL" id="JAHYIQ010000001">
    <property type="protein sequence ID" value="KAK1138145.1"/>
    <property type="molecule type" value="Genomic_DNA"/>
</dbReference>
<keyword evidence="6" id="KW-1185">Reference proteome</keyword>
<evidence type="ECO:0000256" key="1">
    <source>
        <dbReference type="ARBA" id="ARBA00022614"/>
    </source>
</evidence>
<dbReference type="AlphaFoldDB" id="A0AA40GIW4"/>
<dbReference type="PANTHER" id="PTHR24369:SF211">
    <property type="entry name" value="LEUCINE-RICH REPEAT-CONTAINING PROTEIN 15-LIKE"/>
    <property type="match status" value="1"/>
</dbReference>
<feature type="region of interest" description="Disordered" evidence="3">
    <location>
        <begin position="16"/>
        <end position="47"/>
    </location>
</feature>
<proteinExistence type="predicted"/>